<comment type="caution">
    <text evidence="8">The sequence shown here is derived from an EMBL/GenBank/DDBJ whole genome shotgun (WGS) entry which is preliminary data.</text>
</comment>
<evidence type="ECO:0000256" key="3">
    <source>
        <dbReference type="ARBA" id="ARBA00021146"/>
    </source>
</evidence>
<dbReference type="PANTHER" id="PTHR14881:SF4">
    <property type="entry name" value="LISH DOMAIN-CONTAINING PROTEIN ARMC9"/>
    <property type="match status" value="1"/>
</dbReference>
<evidence type="ECO:0000256" key="2">
    <source>
        <dbReference type="ARBA" id="ARBA00004120"/>
    </source>
</evidence>
<evidence type="ECO:0000256" key="4">
    <source>
        <dbReference type="ARBA" id="ARBA00022794"/>
    </source>
</evidence>
<dbReference type="EMBL" id="VFQX01000060">
    <property type="protein sequence ID" value="KAF0973573.1"/>
    <property type="molecule type" value="Genomic_DNA"/>
</dbReference>
<dbReference type="InterPro" id="IPR040369">
    <property type="entry name" value="ARMC9"/>
</dbReference>
<feature type="domain" description="ARMC9 CTLH-like" evidence="7">
    <location>
        <begin position="76"/>
        <end position="205"/>
    </location>
</feature>
<evidence type="ECO:0000256" key="5">
    <source>
        <dbReference type="ARBA" id="ARBA00023273"/>
    </source>
</evidence>
<dbReference type="InterPro" id="IPR011989">
    <property type="entry name" value="ARM-like"/>
</dbReference>
<protein>
    <recommendedName>
        <fullName evidence="3">LisH domain-containing protein ARMC9</fullName>
    </recommendedName>
</protein>
<keyword evidence="4" id="KW-0970">Cilium biogenesis/degradation</keyword>
<evidence type="ECO:0000313" key="9">
    <source>
        <dbReference type="Proteomes" id="UP000444721"/>
    </source>
</evidence>
<dbReference type="RefSeq" id="XP_044558286.1">
    <property type="nucleotide sequence ID" value="XM_044712113.1"/>
</dbReference>
<dbReference type="GO" id="GO:0036064">
    <property type="term" value="C:ciliary basal body"/>
    <property type="evidence" value="ECO:0007669"/>
    <property type="project" value="InterPro"/>
</dbReference>
<keyword evidence="5" id="KW-0966">Cell projection</keyword>
<gene>
    <name evidence="8" type="ORF">FDP41_008277</name>
</gene>
<proteinExistence type="predicted"/>
<dbReference type="PANTHER" id="PTHR14881">
    <property type="entry name" value="LISH DOMAIN-CONTAINING PROTEIN ARMC9"/>
    <property type="match status" value="1"/>
</dbReference>
<dbReference type="Proteomes" id="UP000444721">
    <property type="component" value="Unassembled WGS sequence"/>
</dbReference>
<dbReference type="InterPro" id="IPR048959">
    <property type="entry name" value="ARMC9_ARM_dom"/>
</dbReference>
<dbReference type="AlphaFoldDB" id="A0A6A5B3Q3"/>
<sequence length="674" mass="77899">MLRRSFTLSSSFKRDQTSETSLHQLNRWILEYLTFHGFFETSATFEQEINNRLLNERPTSARIENRSKVMPESQRTQIIDEMMSSLEAGDYKNYFYLWEKHVSPMLRSSDPETLKLEFFTRLYCATIPIREKKDKQEHRKYVQDFKQYLDMKAAILSTFSELLPYYAFPYIPDPSTHPSFVNMFQSKWKNDLFDRIKTYLETTFSRNIEQPYLHTLASSYCQPSVNSSTNNLLSSMNLNNGGSGYKQLVEQQKKEFTAHMDFIQNKYRELYGLSADLIRALEGVMKGKKLNKQFLNVVEDSLGSLQLESILPALIPRNEENGNETAIPFVSLDYTKLKNFFQKESNSPVIPYVLQALRWRLSKSSSLRMKINNMKTMIYYDIFGIVNNEKKILGALLFSKDDMVVEYALRLINIIASENIGIVYLIKDFPRNSLISDLIQILEVEQSDTIIRQNVIAILQKISVKSRPQIHMIESDVIGILCRILSDGAQMCSDYSTEYGVALLMNLCLGKGAIVRCERIDNIIDVLMDLAQHESPQVRTYANGTLYSLLNSSAVLKEKAISGGIEDRLRIIKRQSEDELAKQITFIQQVLEKDTVEGETEEESFDDEEEEDLNSLLLQDVESDENIDTELEEESLLWTEDQPIGEELLCHYFLASNEQAEEEQDLLKSKDLNN</sequence>
<evidence type="ECO:0000256" key="1">
    <source>
        <dbReference type="ARBA" id="ARBA00004114"/>
    </source>
</evidence>
<feature type="domain" description="LisH" evidence="6">
    <location>
        <begin position="472"/>
        <end position="591"/>
    </location>
</feature>
<evidence type="ECO:0000259" key="7">
    <source>
        <dbReference type="Pfam" id="PF23138"/>
    </source>
</evidence>
<name>A0A6A5B3Q3_NAEFO</name>
<comment type="subcellular location">
    <subcellularLocation>
        <location evidence="2">Cytoplasm</location>
        <location evidence="2">Cytoskeleton</location>
        <location evidence="2">Cilium basal body</location>
    </subcellularLocation>
    <subcellularLocation>
        <location evidence="1">Cytoplasm</location>
        <location evidence="1">Cytoskeleton</location>
        <location evidence="1">Microtubule organizing center</location>
        <location evidence="1">Centrosome</location>
        <location evidence="1">Centriole</location>
    </subcellularLocation>
</comment>
<evidence type="ECO:0000259" key="6">
    <source>
        <dbReference type="Pfam" id="PF21050"/>
    </source>
</evidence>
<dbReference type="VEuPathDB" id="AmoebaDB:FDP41_008277"/>
<keyword evidence="9" id="KW-1185">Reference proteome</keyword>
<evidence type="ECO:0000313" key="8">
    <source>
        <dbReference type="EMBL" id="KAF0973573.1"/>
    </source>
</evidence>
<dbReference type="PROSITE" id="PS50896">
    <property type="entry name" value="LISH"/>
    <property type="match status" value="1"/>
</dbReference>
<dbReference type="Pfam" id="PF23138">
    <property type="entry name" value="CTLH_Armc9"/>
    <property type="match status" value="1"/>
</dbReference>
<organism evidence="8 9">
    <name type="scientific">Naegleria fowleri</name>
    <name type="common">Brain eating amoeba</name>
    <dbReference type="NCBI Taxonomy" id="5763"/>
    <lineage>
        <taxon>Eukaryota</taxon>
        <taxon>Discoba</taxon>
        <taxon>Heterolobosea</taxon>
        <taxon>Tetramitia</taxon>
        <taxon>Eutetramitia</taxon>
        <taxon>Vahlkampfiidae</taxon>
        <taxon>Naegleria</taxon>
    </lineage>
</organism>
<dbReference type="SUPFAM" id="SSF48371">
    <property type="entry name" value="ARM repeat"/>
    <property type="match status" value="1"/>
</dbReference>
<dbReference type="InterPro" id="IPR056327">
    <property type="entry name" value="ARMC9_CTLH-like_dom"/>
</dbReference>
<accession>A0A6A5B3Q3</accession>
<dbReference type="InterPro" id="IPR016024">
    <property type="entry name" value="ARM-type_fold"/>
</dbReference>
<dbReference type="VEuPathDB" id="AmoebaDB:NfTy_090870"/>
<dbReference type="GO" id="GO:0060271">
    <property type="term" value="P:cilium assembly"/>
    <property type="evidence" value="ECO:0007669"/>
    <property type="project" value="InterPro"/>
</dbReference>
<dbReference type="OMA" id="QQSDKEF"/>
<dbReference type="VEuPathDB" id="AmoebaDB:NF0002520"/>
<dbReference type="Gene3D" id="1.25.10.10">
    <property type="entry name" value="Leucine-rich Repeat Variant"/>
    <property type="match status" value="1"/>
</dbReference>
<dbReference type="GO" id="GO:0097542">
    <property type="term" value="C:ciliary tip"/>
    <property type="evidence" value="ECO:0007669"/>
    <property type="project" value="TreeGrafter"/>
</dbReference>
<dbReference type="GeneID" id="68115495"/>
<dbReference type="GO" id="GO:0005814">
    <property type="term" value="C:centriole"/>
    <property type="evidence" value="ECO:0007669"/>
    <property type="project" value="UniProtKB-SubCell"/>
</dbReference>
<reference evidence="8 9" key="1">
    <citation type="journal article" date="2019" name="Sci. Rep.">
        <title>Nanopore sequencing improves the draft genome of the human pathogenic amoeba Naegleria fowleri.</title>
        <authorList>
            <person name="Liechti N."/>
            <person name="Schurch N."/>
            <person name="Bruggmann R."/>
            <person name="Wittwer M."/>
        </authorList>
    </citation>
    <scope>NUCLEOTIDE SEQUENCE [LARGE SCALE GENOMIC DNA]</scope>
    <source>
        <strain evidence="8 9">ATCC 30894</strain>
    </source>
</reference>
<dbReference type="InterPro" id="IPR006594">
    <property type="entry name" value="LisH"/>
</dbReference>
<dbReference type="OrthoDB" id="538223at2759"/>
<dbReference type="Pfam" id="PF21050">
    <property type="entry name" value="ARMC9_ARM"/>
    <property type="match status" value="1"/>
</dbReference>